<keyword evidence="3" id="KW-0472">Membrane</keyword>
<feature type="signal peptide" evidence="8">
    <location>
        <begin position="1"/>
        <end position="22"/>
    </location>
</feature>
<dbReference type="RefSeq" id="WP_095405082.1">
    <property type="nucleotide sequence ID" value="NZ_NOJZ02000007.1"/>
</dbReference>
<dbReference type="PANTHER" id="PTHR30429:SF0">
    <property type="entry name" value="METHIONINE-BINDING LIPOPROTEIN METQ"/>
    <property type="match status" value="1"/>
</dbReference>
<evidence type="ECO:0000256" key="2">
    <source>
        <dbReference type="ARBA" id="ARBA00022729"/>
    </source>
</evidence>
<sequence>MKIKKILTLSVASALVVSLVGCSGTNKDDKTITVGASSTPHAEILEAIKPNLEKEGYKLDIKIFDDYVLPNTALSEGSLDANYFQHAPYLDETIKEKGYKLTYTSKIHLEPMGFYSSNIKDIKDIKNKGKIAIPNDPTNGSRALKLLADNGIIKIKNQELLGIKDITENSKNLDIVEMNAEQLPTVLKDVDGAVINTNYALSANLNPTNDALIMESKDSPYSNILACREDNKDSEKVKALTKALTSKEAKEFIKTKYKGSIITSF</sequence>
<dbReference type="GO" id="GO:0016020">
    <property type="term" value="C:membrane"/>
    <property type="evidence" value="ECO:0007669"/>
    <property type="project" value="UniProtKB-SubCell"/>
</dbReference>
<dbReference type="OrthoDB" id="9812878at2"/>
<gene>
    <name evidence="9" type="ORF">CHF27_005870</name>
</gene>
<feature type="chain" id="PRO_5038970065" description="Lipoprotein" evidence="8">
    <location>
        <begin position="23"/>
        <end position="265"/>
    </location>
</feature>
<dbReference type="PANTHER" id="PTHR30429">
    <property type="entry name" value="D-METHIONINE-BINDING LIPOPROTEIN METQ"/>
    <property type="match status" value="1"/>
</dbReference>
<dbReference type="InterPro" id="IPR004872">
    <property type="entry name" value="Lipoprotein_NlpA"/>
</dbReference>
<dbReference type="Proteomes" id="UP000243494">
    <property type="component" value="Unassembled WGS sequence"/>
</dbReference>
<evidence type="ECO:0000256" key="7">
    <source>
        <dbReference type="PIRSR" id="PIRSR002854-1"/>
    </source>
</evidence>
<keyword evidence="4" id="KW-0564">Palmitate</keyword>
<evidence type="ECO:0000313" key="9">
    <source>
        <dbReference type="EMBL" id="RDY23877.1"/>
    </source>
</evidence>
<evidence type="ECO:0000256" key="6">
    <source>
        <dbReference type="PIRNR" id="PIRNR002854"/>
    </source>
</evidence>
<dbReference type="CDD" id="cd13597">
    <property type="entry name" value="PBP2_lipoprotein_Tp32"/>
    <property type="match status" value="1"/>
</dbReference>
<evidence type="ECO:0000256" key="4">
    <source>
        <dbReference type="ARBA" id="ARBA00023139"/>
    </source>
</evidence>
<evidence type="ECO:0000256" key="5">
    <source>
        <dbReference type="ARBA" id="ARBA00023288"/>
    </source>
</evidence>
<dbReference type="SUPFAM" id="SSF53850">
    <property type="entry name" value="Periplasmic binding protein-like II"/>
    <property type="match status" value="1"/>
</dbReference>
<name>A0A255IFL5_9FIRM</name>
<evidence type="ECO:0000256" key="8">
    <source>
        <dbReference type="SAM" id="SignalP"/>
    </source>
</evidence>
<dbReference type="EMBL" id="NOJZ02000007">
    <property type="protein sequence ID" value="RDY23877.1"/>
    <property type="molecule type" value="Genomic_DNA"/>
</dbReference>
<reference evidence="9 10" key="1">
    <citation type="journal article" date="2017" name="Genome Announc.">
        <title>Draft Genome Sequence of Romboutsia maritimum sp. nov. Strain CCRI-22766(T), Isolated from Coastal Estuarine Mud.</title>
        <authorList>
            <person name="Maheux A.F."/>
            <person name="Boudreau D.K."/>
            <person name="Berube E."/>
            <person name="Boissinot M."/>
            <person name="Raymond F."/>
            <person name="Brodeur S."/>
            <person name="Corbeil J."/>
            <person name="Brightwell G."/>
            <person name="Broda D."/>
            <person name="Omar R.F."/>
            <person name="Bergeron M.G."/>
        </authorList>
    </citation>
    <scope>NUCLEOTIDE SEQUENCE [LARGE SCALE GENOMIC DNA]</scope>
    <source>
        <strain evidence="9 10">CCRI-22766</strain>
    </source>
</reference>
<keyword evidence="10" id="KW-1185">Reference proteome</keyword>
<dbReference type="PIRSF" id="PIRSF002854">
    <property type="entry name" value="MetQ"/>
    <property type="match status" value="1"/>
</dbReference>
<protein>
    <recommendedName>
        <fullName evidence="6">Lipoprotein</fullName>
    </recommendedName>
</protein>
<comment type="subcellular location">
    <subcellularLocation>
        <location evidence="1">Membrane</location>
        <topology evidence="1">Lipid-anchor</topology>
    </subcellularLocation>
</comment>
<dbReference type="Pfam" id="PF03180">
    <property type="entry name" value="Lipoprotein_9"/>
    <property type="match status" value="1"/>
</dbReference>
<keyword evidence="5 6" id="KW-0449">Lipoprotein</keyword>
<feature type="lipid moiety-binding region" description="S-diacylglycerol cysteine" evidence="7">
    <location>
        <position position="22"/>
    </location>
</feature>
<accession>A0A255IFL5</accession>
<dbReference type="PROSITE" id="PS51257">
    <property type="entry name" value="PROKAR_LIPOPROTEIN"/>
    <property type="match status" value="1"/>
</dbReference>
<comment type="caution">
    <text evidence="9">The sequence shown here is derived from an EMBL/GenBank/DDBJ whole genome shotgun (WGS) entry which is preliminary data.</text>
</comment>
<organism evidence="9 10">
    <name type="scientific">Romboutsia maritimum</name>
    <dbReference type="NCBI Taxonomy" id="2020948"/>
    <lineage>
        <taxon>Bacteria</taxon>
        <taxon>Bacillati</taxon>
        <taxon>Bacillota</taxon>
        <taxon>Clostridia</taxon>
        <taxon>Peptostreptococcales</taxon>
        <taxon>Peptostreptococcaceae</taxon>
        <taxon>Romboutsia</taxon>
    </lineage>
</organism>
<keyword evidence="2 8" id="KW-0732">Signal</keyword>
<evidence type="ECO:0000256" key="3">
    <source>
        <dbReference type="ARBA" id="ARBA00023136"/>
    </source>
</evidence>
<dbReference type="Gene3D" id="3.40.190.10">
    <property type="entry name" value="Periplasmic binding protein-like II"/>
    <property type="match status" value="2"/>
</dbReference>
<dbReference type="AlphaFoldDB" id="A0A255IFL5"/>
<evidence type="ECO:0000313" key="10">
    <source>
        <dbReference type="Proteomes" id="UP000243494"/>
    </source>
</evidence>
<comment type="similarity">
    <text evidence="6">Belongs to the nlpA lipoprotein family.</text>
</comment>
<proteinExistence type="inferred from homology"/>
<evidence type="ECO:0000256" key="1">
    <source>
        <dbReference type="ARBA" id="ARBA00004635"/>
    </source>
</evidence>